<dbReference type="Proteomes" id="UP000233556">
    <property type="component" value="Unassembled WGS sequence"/>
</dbReference>
<dbReference type="PANTHER" id="PTHR33332">
    <property type="entry name" value="REVERSE TRANSCRIPTASE DOMAIN-CONTAINING PROTEIN"/>
    <property type="match status" value="1"/>
</dbReference>
<keyword evidence="1" id="KW-0548">Nucleotidyltransferase</keyword>
<keyword evidence="1" id="KW-0808">Transferase</keyword>
<name>A0A2I0TM71_LIMLA</name>
<dbReference type="EMBL" id="KZ508699">
    <property type="protein sequence ID" value="PKU34911.1"/>
    <property type="molecule type" value="Genomic_DNA"/>
</dbReference>
<reference evidence="2" key="2">
    <citation type="submission" date="2017-12" db="EMBL/GenBank/DDBJ databases">
        <title>Genome sequence of the Bar-tailed Godwit (Limosa lapponica baueri).</title>
        <authorList>
            <person name="Lima N.C.B."/>
            <person name="Parody-Merino A.M."/>
            <person name="Battley P.F."/>
            <person name="Fidler A.E."/>
            <person name="Prosdocimi F."/>
        </authorList>
    </citation>
    <scope>NUCLEOTIDE SEQUENCE [LARGE SCALE GENOMIC DNA]</scope>
</reference>
<proteinExistence type="predicted"/>
<accession>A0A2I0TM71</accession>
<evidence type="ECO:0000313" key="1">
    <source>
        <dbReference type="EMBL" id="PKU34911.1"/>
    </source>
</evidence>
<organism evidence="1 2">
    <name type="scientific">Limosa lapponica baueri</name>
    <dbReference type="NCBI Taxonomy" id="1758121"/>
    <lineage>
        <taxon>Eukaryota</taxon>
        <taxon>Metazoa</taxon>
        <taxon>Chordata</taxon>
        <taxon>Craniata</taxon>
        <taxon>Vertebrata</taxon>
        <taxon>Euteleostomi</taxon>
        <taxon>Archelosauria</taxon>
        <taxon>Archosauria</taxon>
        <taxon>Dinosauria</taxon>
        <taxon>Saurischia</taxon>
        <taxon>Theropoda</taxon>
        <taxon>Coelurosauria</taxon>
        <taxon>Aves</taxon>
        <taxon>Neognathae</taxon>
        <taxon>Neoaves</taxon>
        <taxon>Charadriiformes</taxon>
        <taxon>Scolopacidae</taxon>
        <taxon>Limosa</taxon>
    </lineage>
</organism>
<dbReference type="AlphaFoldDB" id="A0A2I0TM71"/>
<keyword evidence="2" id="KW-1185">Reference proteome</keyword>
<protein>
    <submittedName>
        <fullName evidence="1">Rna-directed dna polymerase from mobile element jockey-like</fullName>
    </submittedName>
</protein>
<keyword evidence="1" id="KW-0695">RNA-directed DNA polymerase</keyword>
<dbReference type="OrthoDB" id="9036313at2759"/>
<dbReference type="GO" id="GO:0003964">
    <property type="term" value="F:RNA-directed DNA polymerase activity"/>
    <property type="evidence" value="ECO:0007669"/>
    <property type="project" value="UniProtKB-KW"/>
</dbReference>
<evidence type="ECO:0000313" key="2">
    <source>
        <dbReference type="Proteomes" id="UP000233556"/>
    </source>
</evidence>
<gene>
    <name evidence="1" type="ORF">llap_14783</name>
</gene>
<sequence>MEMVGHRHPPSKKGSAKRQVQVYNICDRAGNSLYHPQLGLLVDYAARTSVAPEAGGMVESLGFTFCISFSSLVVFLKWKGLKIFVGDIDSGLECTLSKFANDTKLCGAINMLEASDAIQRDLDGLERWACVNLMKFNQAKCKVLQVGQGNPKYKYRLGHKGIESRPEEKKNLWGRCVLTAQKANHILGCIRKSMAIRSREVILSLYSALVRPHLEYCVQLWAPDIRRTWTCWSVSRGGHEDAQRPGAPLL</sequence>
<reference evidence="2" key="1">
    <citation type="submission" date="2017-11" db="EMBL/GenBank/DDBJ databases">
        <authorList>
            <person name="Lima N.C."/>
            <person name="Parody-Merino A.M."/>
            <person name="Battley P.F."/>
            <person name="Fidler A.E."/>
            <person name="Prosdocimi F."/>
        </authorList>
    </citation>
    <scope>NUCLEOTIDE SEQUENCE [LARGE SCALE GENOMIC DNA]</scope>
</reference>